<dbReference type="GO" id="GO:0016787">
    <property type="term" value="F:hydrolase activity"/>
    <property type="evidence" value="ECO:0007669"/>
    <property type="project" value="UniProtKB-KW"/>
</dbReference>
<dbReference type="EC" id="3.1.6.-" evidence="6"/>
<evidence type="ECO:0000313" key="7">
    <source>
        <dbReference type="Proteomes" id="UP001556692"/>
    </source>
</evidence>
<protein>
    <submittedName>
        <fullName evidence="6">Arylsulfatase</fullName>
        <ecNumber evidence="6">3.1.6.-</ecNumber>
    </submittedName>
</protein>
<proteinExistence type="inferred from homology"/>
<keyword evidence="4" id="KW-0106">Calcium</keyword>
<dbReference type="InterPro" id="IPR050738">
    <property type="entry name" value="Sulfatase"/>
</dbReference>
<gene>
    <name evidence="6" type="ORF">ABGN05_27905</name>
</gene>
<evidence type="ECO:0000259" key="5">
    <source>
        <dbReference type="Pfam" id="PF00884"/>
    </source>
</evidence>
<name>A0ABV3SUB4_9HYPH</name>
<dbReference type="RefSeq" id="WP_367957328.1">
    <property type="nucleotide sequence ID" value="NZ_JBDPGJ010000009.1"/>
</dbReference>
<feature type="domain" description="Sulfatase N-terminal" evidence="5">
    <location>
        <begin position="14"/>
        <end position="425"/>
    </location>
</feature>
<evidence type="ECO:0000256" key="2">
    <source>
        <dbReference type="ARBA" id="ARBA00022723"/>
    </source>
</evidence>
<dbReference type="Gene3D" id="3.40.720.10">
    <property type="entry name" value="Alkaline Phosphatase, subunit A"/>
    <property type="match status" value="1"/>
</dbReference>
<evidence type="ECO:0000313" key="6">
    <source>
        <dbReference type="EMBL" id="MEX0409471.1"/>
    </source>
</evidence>
<dbReference type="EMBL" id="JBDPGJ010000009">
    <property type="protein sequence ID" value="MEX0409471.1"/>
    <property type="molecule type" value="Genomic_DNA"/>
</dbReference>
<dbReference type="Pfam" id="PF00884">
    <property type="entry name" value="Sulfatase"/>
    <property type="match status" value="1"/>
</dbReference>
<reference evidence="6 7" key="1">
    <citation type="submission" date="2024-05" db="EMBL/GenBank/DDBJ databases">
        <authorList>
            <person name="Jiang F."/>
        </authorList>
    </citation>
    <scope>NUCLEOTIDE SEQUENCE [LARGE SCALE GENOMIC DNA]</scope>
    <source>
        <strain evidence="6 7">LZ166</strain>
    </source>
</reference>
<dbReference type="PANTHER" id="PTHR42693">
    <property type="entry name" value="ARYLSULFATASE FAMILY MEMBER"/>
    <property type="match status" value="1"/>
</dbReference>
<dbReference type="SUPFAM" id="SSF53649">
    <property type="entry name" value="Alkaline phosphatase-like"/>
    <property type="match status" value="1"/>
</dbReference>
<dbReference type="InterPro" id="IPR000917">
    <property type="entry name" value="Sulfatase_N"/>
</dbReference>
<dbReference type="Proteomes" id="UP001556692">
    <property type="component" value="Unassembled WGS sequence"/>
</dbReference>
<accession>A0ABV3SUB4</accession>
<keyword evidence="3 6" id="KW-0378">Hydrolase</keyword>
<comment type="similarity">
    <text evidence="1">Belongs to the sulfatase family.</text>
</comment>
<dbReference type="InterPro" id="IPR024607">
    <property type="entry name" value="Sulfatase_CS"/>
</dbReference>
<keyword evidence="7" id="KW-1185">Reference proteome</keyword>
<dbReference type="CDD" id="cd16025">
    <property type="entry name" value="PAS_like"/>
    <property type="match status" value="1"/>
</dbReference>
<sequence>MDSGQTEAGRAERPNVVLVLVDDMGFSDLGIMGSEIRTPNIDALAHNGVLLSAMYNCARCCPTRASLLTGLYPHKAGIGHMGTNLGTPAYQGFLRNDAATIAELMRLGGYRTLMSGKWHVGGDYTARLVDSWRVGDVEHPTPRQRGFDRFYGFVDGVMNFFSPHYMMRDDSRVEVSPSDFYLTDAITDNAIQMIDESVEQDQPFFLYLAHHAPHWPLQAPEEDIARYDGVYTGGWDVTRTARHEEMQARGVLQHKWNISPRDEAAPGWGDVKVKDWEAARMAAYAAMIDRLDQNIGRVTSRLKELGILDNTLILFLSDNGGCAEFMAEDGWGKYYSDRHNDGRKIEIGNRPTLRPGGPLTFMSYDLPWANVSNAPFRLFKHWVHEGGISTPLIVQWPKRFRPQTVVHAPCHVIDVLPTILAATGVGYPSELGGEAIQPMDGENILPLLEGRSWERERPLFFEHEGNCAIRDGKFKLVRKFNQPWELYDMEEDRTELNDMMGCNEPLTARLTRDYEGWAETTGVADWNRMQPILLKAWELGDVHG</sequence>
<dbReference type="Gene3D" id="3.30.1120.10">
    <property type="match status" value="1"/>
</dbReference>
<keyword evidence="2" id="KW-0479">Metal-binding</keyword>
<dbReference type="PROSITE" id="PS00149">
    <property type="entry name" value="SULFATASE_2"/>
    <property type="match status" value="1"/>
</dbReference>
<comment type="caution">
    <text evidence="6">The sequence shown here is derived from an EMBL/GenBank/DDBJ whole genome shotgun (WGS) entry which is preliminary data.</text>
</comment>
<organism evidence="6 7">
    <name type="scientific">Aquibium pacificus</name>
    <dbReference type="NCBI Taxonomy" id="3153579"/>
    <lineage>
        <taxon>Bacteria</taxon>
        <taxon>Pseudomonadati</taxon>
        <taxon>Pseudomonadota</taxon>
        <taxon>Alphaproteobacteria</taxon>
        <taxon>Hyphomicrobiales</taxon>
        <taxon>Phyllobacteriaceae</taxon>
        <taxon>Aquibium</taxon>
    </lineage>
</organism>
<evidence type="ECO:0000256" key="1">
    <source>
        <dbReference type="ARBA" id="ARBA00008779"/>
    </source>
</evidence>
<evidence type="ECO:0000256" key="3">
    <source>
        <dbReference type="ARBA" id="ARBA00022801"/>
    </source>
</evidence>
<dbReference type="InterPro" id="IPR017850">
    <property type="entry name" value="Alkaline_phosphatase_core_sf"/>
</dbReference>
<evidence type="ECO:0000256" key="4">
    <source>
        <dbReference type="ARBA" id="ARBA00022837"/>
    </source>
</evidence>
<dbReference type="PANTHER" id="PTHR42693:SF53">
    <property type="entry name" value="ENDO-4-O-SULFATASE"/>
    <property type="match status" value="1"/>
</dbReference>